<evidence type="ECO:0000313" key="2">
    <source>
        <dbReference type="Proteomes" id="UP000325577"/>
    </source>
</evidence>
<protein>
    <submittedName>
        <fullName evidence="1">Uncharacterized protein</fullName>
    </submittedName>
</protein>
<sequence length="81" mass="9609">MNKMDAPRDHIIRSFQSNTMCLRVTLHMRRALCYLSRLLCERTLLALWFSQFMGRAWLPLLSIRGPVMCNWFASSMRTSRL</sequence>
<organism evidence="1 2">
    <name type="scientific">Nyssa sinensis</name>
    <dbReference type="NCBI Taxonomy" id="561372"/>
    <lineage>
        <taxon>Eukaryota</taxon>
        <taxon>Viridiplantae</taxon>
        <taxon>Streptophyta</taxon>
        <taxon>Embryophyta</taxon>
        <taxon>Tracheophyta</taxon>
        <taxon>Spermatophyta</taxon>
        <taxon>Magnoliopsida</taxon>
        <taxon>eudicotyledons</taxon>
        <taxon>Gunneridae</taxon>
        <taxon>Pentapetalae</taxon>
        <taxon>asterids</taxon>
        <taxon>Cornales</taxon>
        <taxon>Nyssaceae</taxon>
        <taxon>Nyssa</taxon>
    </lineage>
</organism>
<accession>A0A5J4ZHF5</accession>
<reference evidence="1 2" key="1">
    <citation type="submission" date="2019-09" db="EMBL/GenBank/DDBJ databases">
        <title>A chromosome-level genome assembly of the Chinese tupelo Nyssa sinensis.</title>
        <authorList>
            <person name="Yang X."/>
            <person name="Kang M."/>
            <person name="Yang Y."/>
            <person name="Xiong H."/>
            <person name="Wang M."/>
            <person name="Zhang Z."/>
            <person name="Wang Z."/>
            <person name="Wu H."/>
            <person name="Ma T."/>
            <person name="Liu J."/>
            <person name="Xi Z."/>
        </authorList>
    </citation>
    <scope>NUCLEOTIDE SEQUENCE [LARGE SCALE GENOMIC DNA]</scope>
    <source>
        <strain evidence="1">J267</strain>
        <tissue evidence="1">Leaf</tissue>
    </source>
</reference>
<dbReference type="EMBL" id="CM018050">
    <property type="protein sequence ID" value="KAA8518010.1"/>
    <property type="molecule type" value="Genomic_DNA"/>
</dbReference>
<keyword evidence="2" id="KW-1185">Reference proteome</keyword>
<name>A0A5J4ZHF5_9ASTE</name>
<evidence type="ECO:0000313" key="1">
    <source>
        <dbReference type="EMBL" id="KAA8518010.1"/>
    </source>
</evidence>
<dbReference type="AlphaFoldDB" id="A0A5J4ZHF5"/>
<gene>
    <name evidence="1" type="ORF">F0562_015484</name>
</gene>
<dbReference type="Proteomes" id="UP000325577">
    <property type="component" value="Linkage Group LG7"/>
</dbReference>
<proteinExistence type="predicted"/>